<dbReference type="Proteomes" id="UP000324029">
    <property type="component" value="Unassembled WGS sequence"/>
</dbReference>
<dbReference type="RefSeq" id="WP_060772840.1">
    <property type="nucleotide sequence ID" value="NZ_VSRO01000001.1"/>
</dbReference>
<reference evidence="2 3" key="1">
    <citation type="submission" date="2019-08" db="EMBL/GenBank/DDBJ databases">
        <title>Subclass B2 metallo-beta lactamase from Pseudomonas synxantha.</title>
        <authorList>
            <person name="Poirel L."/>
            <person name="Palmieri M."/>
            <person name="Masseron A."/>
            <person name="Perreten V."/>
            <person name="Nordman P."/>
        </authorList>
    </citation>
    <scope>NUCLEOTIDE SEQUENCE [LARGE SCALE GENOMIC DNA]</scope>
    <source>
        <strain evidence="2 3">MCP106</strain>
    </source>
</reference>
<accession>A0A5D3GLF2</accession>
<feature type="transmembrane region" description="Helical" evidence="1">
    <location>
        <begin position="115"/>
        <end position="133"/>
    </location>
</feature>
<keyword evidence="1" id="KW-0472">Membrane</keyword>
<reference evidence="2 3" key="2">
    <citation type="submission" date="2019-08" db="EMBL/GenBank/DDBJ databases">
        <authorList>
            <person name="Brilhante M."/>
            <person name="Perreten V."/>
        </authorList>
    </citation>
    <scope>NUCLEOTIDE SEQUENCE [LARGE SCALE GENOMIC DNA]</scope>
    <source>
        <strain evidence="2 3">MCP106</strain>
    </source>
</reference>
<proteinExistence type="predicted"/>
<evidence type="ECO:0000313" key="3">
    <source>
        <dbReference type="Proteomes" id="UP000324029"/>
    </source>
</evidence>
<keyword evidence="1" id="KW-1133">Transmembrane helix</keyword>
<dbReference type="EMBL" id="VSRO01000001">
    <property type="protein sequence ID" value="TYK60155.1"/>
    <property type="molecule type" value="Genomic_DNA"/>
</dbReference>
<protein>
    <submittedName>
        <fullName evidence="2">Tail assembly protein</fullName>
    </submittedName>
</protein>
<feature type="transmembrane region" description="Helical" evidence="1">
    <location>
        <begin position="91"/>
        <end position="109"/>
    </location>
</feature>
<evidence type="ECO:0000313" key="2">
    <source>
        <dbReference type="EMBL" id="TYK60155.1"/>
    </source>
</evidence>
<keyword evidence="1" id="KW-0812">Transmembrane</keyword>
<evidence type="ECO:0000256" key="1">
    <source>
        <dbReference type="SAM" id="Phobius"/>
    </source>
</evidence>
<gene>
    <name evidence="2" type="ORF">FXO26_03290</name>
</gene>
<comment type="caution">
    <text evidence="2">The sequence shown here is derived from an EMBL/GenBank/DDBJ whole genome shotgun (WGS) entry which is preliminary data.</text>
</comment>
<sequence>MTMRTIKLGGVLGKKFGKEYQLDLYGIHDAMTALCMMKPGFETFMRRAEERGMVFAVFVDERNIGSEELAMVGRTEGDIRIQPIIQGSKQAGLFQTILGVALIVGGLFTGGTSSALGMGLLAAGAAVGLGGMVQMLSPATTATTDNQNDDGNNPSYGFGGAVTTIAQGNPYPLLYGEREIGGAVESGGIYTQDNI</sequence>
<name>A0A5D3GLF2_9PSED</name>
<dbReference type="AlphaFoldDB" id="A0A5D3GLF2"/>
<organism evidence="2 3">
    <name type="scientific">Pseudomonas synxantha</name>
    <dbReference type="NCBI Taxonomy" id="47883"/>
    <lineage>
        <taxon>Bacteria</taxon>
        <taxon>Pseudomonadati</taxon>
        <taxon>Pseudomonadota</taxon>
        <taxon>Gammaproteobacteria</taxon>
        <taxon>Pseudomonadales</taxon>
        <taxon>Pseudomonadaceae</taxon>
        <taxon>Pseudomonas</taxon>
    </lineage>
</organism>